<dbReference type="InterPro" id="IPR029026">
    <property type="entry name" value="tRNA_m1G_MTases_N"/>
</dbReference>
<comment type="function">
    <text evidence="5">Specifically methylates the pseudouridine at position 1915 (m3Psi1915) in 23S rRNA.</text>
</comment>
<dbReference type="OrthoDB" id="9806643at2"/>
<dbReference type="PANTHER" id="PTHR33603:SF1">
    <property type="entry name" value="RIBOSOMAL RNA LARGE SUBUNIT METHYLTRANSFERASE H"/>
    <property type="match status" value="1"/>
</dbReference>
<dbReference type="PIRSF" id="PIRSF004505">
    <property type="entry name" value="MT_bac"/>
    <property type="match status" value="1"/>
</dbReference>
<evidence type="ECO:0000313" key="7">
    <source>
        <dbReference type="Proteomes" id="UP000192783"/>
    </source>
</evidence>
<dbReference type="STRING" id="1121390.SAMN02746041_01481"/>
<evidence type="ECO:0000313" key="6">
    <source>
        <dbReference type="EMBL" id="SMC22467.1"/>
    </source>
</evidence>
<dbReference type="CDD" id="cd18081">
    <property type="entry name" value="RlmH-like"/>
    <property type="match status" value="1"/>
</dbReference>
<keyword evidence="3 5" id="KW-0949">S-adenosyl-L-methionine</keyword>
<keyword evidence="7" id="KW-1185">Reference proteome</keyword>
<dbReference type="GO" id="GO:0070038">
    <property type="term" value="F:rRNA (pseudouridine-N3-)-methyltransferase activity"/>
    <property type="evidence" value="ECO:0007669"/>
    <property type="project" value="UniProtKB-UniRule"/>
</dbReference>
<comment type="similarity">
    <text evidence="4 5">Belongs to the RNA methyltransferase RlmH family.</text>
</comment>
<dbReference type="RefSeq" id="WP_084057236.1">
    <property type="nucleotide sequence ID" value="NZ_FWXF01000006.1"/>
</dbReference>
<evidence type="ECO:0000256" key="3">
    <source>
        <dbReference type="ARBA" id="ARBA00022691"/>
    </source>
</evidence>
<dbReference type="EMBL" id="FWXF01000006">
    <property type="protein sequence ID" value="SMC22467.1"/>
    <property type="molecule type" value="Genomic_DNA"/>
</dbReference>
<keyword evidence="1 5" id="KW-0489">Methyltransferase</keyword>
<comment type="catalytic activity">
    <reaction evidence="5">
        <text>pseudouridine(1915) in 23S rRNA + S-adenosyl-L-methionine = N(3)-methylpseudouridine(1915) in 23S rRNA + S-adenosyl-L-homocysteine + H(+)</text>
        <dbReference type="Rhea" id="RHEA:42752"/>
        <dbReference type="Rhea" id="RHEA-COMP:10221"/>
        <dbReference type="Rhea" id="RHEA-COMP:10222"/>
        <dbReference type="ChEBI" id="CHEBI:15378"/>
        <dbReference type="ChEBI" id="CHEBI:57856"/>
        <dbReference type="ChEBI" id="CHEBI:59789"/>
        <dbReference type="ChEBI" id="CHEBI:65314"/>
        <dbReference type="ChEBI" id="CHEBI:74486"/>
        <dbReference type="EC" id="2.1.1.177"/>
    </reaction>
</comment>
<organism evidence="6 7">
    <name type="scientific">Desulfacinum hydrothermale DSM 13146</name>
    <dbReference type="NCBI Taxonomy" id="1121390"/>
    <lineage>
        <taxon>Bacteria</taxon>
        <taxon>Pseudomonadati</taxon>
        <taxon>Thermodesulfobacteriota</taxon>
        <taxon>Syntrophobacteria</taxon>
        <taxon>Syntrophobacterales</taxon>
        <taxon>Syntrophobacteraceae</taxon>
        <taxon>Desulfacinum</taxon>
    </lineage>
</organism>
<dbReference type="SUPFAM" id="SSF75217">
    <property type="entry name" value="alpha/beta knot"/>
    <property type="match status" value="1"/>
</dbReference>
<evidence type="ECO:0000256" key="2">
    <source>
        <dbReference type="ARBA" id="ARBA00022679"/>
    </source>
</evidence>
<dbReference type="AlphaFoldDB" id="A0A1W1XF33"/>
<protein>
    <recommendedName>
        <fullName evidence="5">Ribosomal RNA large subunit methyltransferase H</fullName>
        <ecNumber evidence="5">2.1.1.177</ecNumber>
    </recommendedName>
    <alternativeName>
        <fullName evidence="5">23S rRNA (pseudouridine1915-N3)-methyltransferase</fullName>
    </alternativeName>
    <alternativeName>
        <fullName evidence="5">23S rRNA m3Psi1915 methyltransferase</fullName>
    </alternativeName>
    <alternativeName>
        <fullName evidence="5">rRNA (pseudouridine-N3-)-methyltransferase RlmH</fullName>
    </alternativeName>
</protein>
<dbReference type="GO" id="GO:0005737">
    <property type="term" value="C:cytoplasm"/>
    <property type="evidence" value="ECO:0007669"/>
    <property type="project" value="UniProtKB-SubCell"/>
</dbReference>
<feature type="binding site" evidence="5">
    <location>
        <position position="104"/>
    </location>
    <ligand>
        <name>S-adenosyl-L-methionine</name>
        <dbReference type="ChEBI" id="CHEBI:59789"/>
    </ligand>
</feature>
<keyword evidence="5" id="KW-0698">rRNA processing</keyword>
<dbReference type="EC" id="2.1.1.177" evidence="5"/>
<proteinExistence type="inferred from homology"/>
<dbReference type="InterPro" id="IPR029028">
    <property type="entry name" value="Alpha/beta_knot_MTases"/>
</dbReference>
<keyword evidence="5" id="KW-0963">Cytoplasm</keyword>
<dbReference type="Gene3D" id="3.40.1280.10">
    <property type="match status" value="1"/>
</dbReference>
<feature type="binding site" evidence="5">
    <location>
        <begin position="123"/>
        <end position="128"/>
    </location>
    <ligand>
        <name>S-adenosyl-L-methionine</name>
        <dbReference type="ChEBI" id="CHEBI:59789"/>
    </ligand>
</feature>
<sequence>MKIHLIFVGKTVFPEMEDGIQRYLDRLQHYAPVQVHVVKPEKMGKKMDADRVKEKEGQKILHLPRPQDTLIAWDERGRQMTSGEFADLLSRMQLSSWDLWMAVGGPLGLSDEVRRKANHILSLSKMTLPHDLARLVIVEQLYRAFTILRGEPYHK</sequence>
<evidence type="ECO:0000256" key="4">
    <source>
        <dbReference type="ARBA" id="ARBA00038303"/>
    </source>
</evidence>
<evidence type="ECO:0000256" key="1">
    <source>
        <dbReference type="ARBA" id="ARBA00022603"/>
    </source>
</evidence>
<gene>
    <name evidence="5" type="primary">rlmH</name>
    <name evidence="6" type="ORF">SAMN02746041_01481</name>
</gene>
<dbReference type="Proteomes" id="UP000192783">
    <property type="component" value="Unassembled WGS sequence"/>
</dbReference>
<name>A0A1W1XF33_9BACT</name>
<dbReference type="Pfam" id="PF02590">
    <property type="entry name" value="SPOUT_MTase"/>
    <property type="match status" value="1"/>
</dbReference>
<evidence type="ECO:0000256" key="5">
    <source>
        <dbReference type="HAMAP-Rule" id="MF_00658"/>
    </source>
</evidence>
<dbReference type="PANTHER" id="PTHR33603">
    <property type="entry name" value="METHYLTRANSFERASE"/>
    <property type="match status" value="1"/>
</dbReference>
<dbReference type="InterPro" id="IPR003742">
    <property type="entry name" value="RlmH-like"/>
</dbReference>
<comment type="subcellular location">
    <subcellularLocation>
        <location evidence="5">Cytoplasm</location>
    </subcellularLocation>
</comment>
<accession>A0A1W1XF33</accession>
<dbReference type="HAMAP" id="MF_00658">
    <property type="entry name" value="23SrRNA_methyltr_H"/>
    <property type="match status" value="1"/>
</dbReference>
<reference evidence="6 7" key="1">
    <citation type="submission" date="2017-04" db="EMBL/GenBank/DDBJ databases">
        <authorList>
            <person name="Afonso C.L."/>
            <person name="Miller P.J."/>
            <person name="Scott M.A."/>
            <person name="Spackman E."/>
            <person name="Goraichik I."/>
            <person name="Dimitrov K.M."/>
            <person name="Suarez D.L."/>
            <person name="Swayne D.E."/>
        </authorList>
    </citation>
    <scope>NUCLEOTIDE SEQUENCE [LARGE SCALE GENOMIC DNA]</scope>
    <source>
        <strain evidence="6 7">DSM 13146</strain>
    </source>
</reference>
<comment type="caution">
    <text evidence="5">Lacks conserved residue(s) required for the propagation of feature annotation.</text>
</comment>
<keyword evidence="2 5" id="KW-0808">Transferase</keyword>
<comment type="subunit">
    <text evidence="5">Homodimer.</text>
</comment>